<organism evidence="3 4">
    <name type="scientific">Caenorhabditis auriculariae</name>
    <dbReference type="NCBI Taxonomy" id="2777116"/>
    <lineage>
        <taxon>Eukaryota</taxon>
        <taxon>Metazoa</taxon>
        <taxon>Ecdysozoa</taxon>
        <taxon>Nematoda</taxon>
        <taxon>Chromadorea</taxon>
        <taxon>Rhabditida</taxon>
        <taxon>Rhabditina</taxon>
        <taxon>Rhabditomorpha</taxon>
        <taxon>Rhabditoidea</taxon>
        <taxon>Rhabditidae</taxon>
        <taxon>Peloderinae</taxon>
        <taxon>Caenorhabditis</taxon>
    </lineage>
</organism>
<dbReference type="InterPro" id="IPR036397">
    <property type="entry name" value="RNaseH_sf"/>
</dbReference>
<evidence type="ECO:0000313" key="3">
    <source>
        <dbReference type="EMBL" id="CAD6194345.1"/>
    </source>
</evidence>
<evidence type="ECO:0000256" key="1">
    <source>
        <dbReference type="SAM" id="MobiDB-lite"/>
    </source>
</evidence>
<dbReference type="SMART" id="SM00950">
    <property type="entry name" value="Piwi"/>
    <property type="match status" value="1"/>
</dbReference>
<dbReference type="PROSITE" id="PS50822">
    <property type="entry name" value="PIWI"/>
    <property type="match status" value="1"/>
</dbReference>
<name>A0A8S1HGG8_9PELO</name>
<feature type="domain" description="Piwi" evidence="2">
    <location>
        <begin position="619"/>
        <end position="928"/>
    </location>
</feature>
<dbReference type="SUPFAM" id="SSF53098">
    <property type="entry name" value="Ribonuclease H-like"/>
    <property type="match status" value="1"/>
</dbReference>
<gene>
    <name evidence="3" type="ORF">CAUJ_LOCUS10264</name>
</gene>
<dbReference type="Pfam" id="PF02170">
    <property type="entry name" value="PAZ"/>
    <property type="match status" value="1"/>
</dbReference>
<accession>A0A8S1HGG8</accession>
<dbReference type="Proteomes" id="UP000835052">
    <property type="component" value="Unassembled WGS sequence"/>
</dbReference>
<dbReference type="OrthoDB" id="10252740at2759"/>
<dbReference type="PANTHER" id="PTHR22891">
    <property type="entry name" value="EUKARYOTIC TRANSLATION INITIATION FACTOR 2C"/>
    <property type="match status" value="1"/>
</dbReference>
<protein>
    <recommendedName>
        <fullName evidence="2">Piwi domain-containing protein</fullName>
    </recommendedName>
</protein>
<dbReference type="InterPro" id="IPR036085">
    <property type="entry name" value="PAZ_dom_sf"/>
</dbReference>
<dbReference type="GO" id="GO:0003723">
    <property type="term" value="F:RNA binding"/>
    <property type="evidence" value="ECO:0007669"/>
    <property type="project" value="InterPro"/>
</dbReference>
<sequence>MGDQVPSSSKKQADKTAKKKPRDKAVDLLGGIFATMDADGGKFKNNKPAAPRPKTTRAEVKTENQAPDVKPQTLTAPTSSSSTRYRIPKRTAGQERTAPPQISDVTNKRPRAEDSSAIKLGAEVPVKMNLWQFDISKGPEFVDQIHVQIFVKKESGKELPCTDKNMKNDIWDQKRRKANFAFLRQLVQEAGVFLDPQAETNEQKKKNQYNYVYDGFCVLYGLPGLFQGAMDEVLELEFQSDELLQFHRSIFAHKLISISVNLKKTRKVSIKGFDSTANPEILVEAARFFEILSSQYIFDGRYFLYGTRFYRASNDNDLDLGDQLPGRVVKLGYERSVRFIDNDNQATPILVVDVKCAPFYKKLSVMEFLAELLKCRPEYTFEQEDREVTAFQYYQEKYFRTLAHPNLPLLIQRTARYLNLYPLEFLEVEAGQKMKQNKINASVQDIVTTMSQMLPEELTEVLDGALVDMNIGQKGNRYFRAFNISLNTQRMTVKAKMIPGPQVVFKNTTVEMKEGNIHVPSFAGFYRAATVKTIAFATFGVPLPEDFISKFFNGARKMGIKILQREDQCKYFRLMPDNPELLKETMEKIKGKVDILFAISDGTCRGVHEYLKLFEATVGVQTQHIAYKHAVKLSFAIERDVLFKNIMRKFNLKTGGLNFTLKVPQKLCENISKSEELQNKLFKNTMIVALDLSHAAAQQKWDRQAKAPIQEPSFVGVSFSLREPTELGGYFWPQKPREHEILDLGSHLLQAVRRNANLNGRLPEKIVIYRSGVGETGVIMVQREARNVRDALRLNEELKKMNNGRPYEPAFVVLLVQKHSNYRMVPVEIRGRKANEQNVKSGTYIDHTILTSGYDDFILVSQKSMMGTCRPTRYTVVQNDVRWHKDEIVFLTYALAYGHQVNFGGVASVTDTLFGAENMAKRARSNFMGLRQFELPYDELNSTEMPQDSRSGNVFDELANKLSALSMNHMFWA</sequence>
<dbReference type="InterPro" id="IPR012337">
    <property type="entry name" value="RNaseH-like_sf"/>
</dbReference>
<comment type="caution">
    <text evidence="3">The sequence shown here is derived from an EMBL/GenBank/DDBJ whole genome shotgun (WGS) entry which is preliminary data.</text>
</comment>
<proteinExistence type="predicted"/>
<dbReference type="AlphaFoldDB" id="A0A8S1HGG8"/>
<evidence type="ECO:0000259" key="2">
    <source>
        <dbReference type="PROSITE" id="PS50822"/>
    </source>
</evidence>
<reference evidence="3" key="1">
    <citation type="submission" date="2020-10" db="EMBL/GenBank/DDBJ databases">
        <authorList>
            <person name="Kikuchi T."/>
        </authorList>
    </citation>
    <scope>NUCLEOTIDE SEQUENCE</scope>
    <source>
        <strain evidence="3">NKZ352</strain>
    </source>
</reference>
<dbReference type="Gene3D" id="2.170.260.10">
    <property type="entry name" value="paz domain"/>
    <property type="match status" value="1"/>
</dbReference>
<feature type="region of interest" description="Disordered" evidence="1">
    <location>
        <begin position="1"/>
        <end position="114"/>
    </location>
</feature>
<dbReference type="Pfam" id="PF02171">
    <property type="entry name" value="Piwi"/>
    <property type="match status" value="1"/>
</dbReference>
<dbReference type="EMBL" id="CAJGYM010000043">
    <property type="protein sequence ID" value="CAD6194345.1"/>
    <property type="molecule type" value="Genomic_DNA"/>
</dbReference>
<dbReference type="InterPro" id="IPR003100">
    <property type="entry name" value="PAZ_dom"/>
</dbReference>
<dbReference type="Gene3D" id="3.30.420.10">
    <property type="entry name" value="Ribonuclease H-like superfamily/Ribonuclease H"/>
    <property type="match status" value="1"/>
</dbReference>
<dbReference type="CDD" id="cd02846">
    <property type="entry name" value="PAZ_argonaute_like"/>
    <property type="match status" value="1"/>
</dbReference>
<feature type="compositionally biased region" description="Polar residues" evidence="1">
    <location>
        <begin position="72"/>
        <end position="84"/>
    </location>
</feature>
<evidence type="ECO:0000313" key="4">
    <source>
        <dbReference type="Proteomes" id="UP000835052"/>
    </source>
</evidence>
<dbReference type="InterPro" id="IPR003165">
    <property type="entry name" value="Piwi"/>
</dbReference>
<dbReference type="Gene3D" id="3.40.50.2300">
    <property type="match status" value="1"/>
</dbReference>
<keyword evidence="4" id="KW-1185">Reference proteome</keyword>
<dbReference type="SUPFAM" id="SSF101690">
    <property type="entry name" value="PAZ domain"/>
    <property type="match status" value="1"/>
</dbReference>